<comment type="caution">
    <text evidence="2">The sequence shown here is derived from an EMBL/GenBank/DDBJ whole genome shotgun (WGS) entry which is preliminary data.</text>
</comment>
<proteinExistence type="predicted"/>
<organism evidence="2 4">
    <name type="scientific">Haloplanus litoreus</name>
    <dbReference type="NCBI Taxonomy" id="767515"/>
    <lineage>
        <taxon>Archaea</taxon>
        <taxon>Methanobacteriati</taxon>
        <taxon>Methanobacteriota</taxon>
        <taxon>Stenosarchaea group</taxon>
        <taxon>Halobacteria</taxon>
        <taxon>Halobacteriales</taxon>
        <taxon>Haloferacaceae</taxon>
        <taxon>Haloplanus</taxon>
    </lineage>
</organism>
<reference evidence="4" key="2">
    <citation type="journal article" date="2019" name="Int. J. Syst. Evol. Microbiol.">
        <title>The Global Catalogue of Microorganisms (GCM) 10K type strain sequencing project: providing services to taxonomists for standard genome sequencing and annotation.</title>
        <authorList>
            <consortium name="The Broad Institute Genomics Platform"/>
            <consortium name="The Broad Institute Genome Sequencing Center for Infectious Disease"/>
            <person name="Wu L."/>
            <person name="Ma J."/>
        </authorList>
    </citation>
    <scope>NUCLEOTIDE SEQUENCE [LARGE SCALE GENOMIC DNA]</scope>
    <source>
        <strain evidence="4">GX21</strain>
    </source>
</reference>
<name>A0ABD5ZT79_9EURY</name>
<evidence type="ECO:0000313" key="2">
    <source>
        <dbReference type="EMBL" id="MFC7253729.1"/>
    </source>
</evidence>
<sequence length="67" mass="7749">MRPGEALVPLVEEFDELDGEHFGFVAAKRLLEDEFDVDLTVRQTKQHIRKAGRRVATAERLRQEGDR</sequence>
<reference evidence="2" key="1">
    <citation type="journal article" date="2014" name="Int. J. Syst. Evol. Microbiol.">
        <title>Complete genome sequence of Corynebacterium casei LMG S-19264T (=DSM 44701T), isolated from a smear-ripened cheese.</title>
        <authorList>
            <consortium name="US DOE Joint Genome Institute (JGI-PGF)"/>
            <person name="Walter F."/>
            <person name="Albersmeier A."/>
            <person name="Kalinowski J."/>
            <person name="Ruckert C."/>
        </authorList>
    </citation>
    <scope>NUCLEOTIDE SEQUENCE [LARGE SCALE GENOMIC DNA]</scope>
    <source>
        <strain evidence="2">CGMCC 4.163</strain>
    </source>
</reference>
<dbReference type="GeneID" id="96952064"/>
<feature type="domain" description="IRF tryptophan pentad repeat" evidence="1">
    <location>
        <begin position="1"/>
        <end position="67"/>
    </location>
</feature>
<accession>A0ABD5ZT79</accession>
<protein>
    <recommendedName>
        <fullName evidence="1">IRF tryptophan pentad repeat domain-containing protein</fullName>
    </recommendedName>
</protein>
<evidence type="ECO:0000259" key="1">
    <source>
        <dbReference type="PROSITE" id="PS51507"/>
    </source>
</evidence>
<dbReference type="EMBL" id="JBHTAT010000001">
    <property type="protein sequence ID" value="MFC7253729.1"/>
    <property type="molecule type" value="Genomic_DNA"/>
</dbReference>
<evidence type="ECO:0000313" key="3">
    <source>
        <dbReference type="EMBL" id="MFC7253782.1"/>
    </source>
</evidence>
<dbReference type="EMBL" id="JBHTAT010000001">
    <property type="protein sequence ID" value="MFC7253782.1"/>
    <property type="molecule type" value="Genomic_DNA"/>
</dbReference>
<gene>
    <name evidence="2" type="ORF">ACFQKE_00125</name>
    <name evidence="3" type="ORF">ACFQKE_00395</name>
</gene>
<dbReference type="AlphaFoldDB" id="A0ABD5ZT79"/>
<dbReference type="InterPro" id="IPR001346">
    <property type="entry name" value="Interferon_reg_fact_DNA-bd_dom"/>
</dbReference>
<reference evidence="2" key="3">
    <citation type="submission" date="2024-09" db="EMBL/GenBank/DDBJ databases">
        <authorList>
            <person name="Sun Q."/>
        </authorList>
    </citation>
    <scope>NUCLEOTIDE SEQUENCE</scope>
    <source>
        <strain evidence="2">CGMCC 4.163</strain>
    </source>
</reference>
<dbReference type="Proteomes" id="UP001596434">
    <property type="component" value="Unassembled WGS sequence"/>
</dbReference>
<dbReference type="RefSeq" id="WP_379701748.1">
    <property type="nucleotide sequence ID" value="NZ_JBHTAT010000001.1"/>
</dbReference>
<dbReference type="PROSITE" id="PS51507">
    <property type="entry name" value="IRF_2"/>
    <property type="match status" value="1"/>
</dbReference>
<evidence type="ECO:0000313" key="4">
    <source>
        <dbReference type="Proteomes" id="UP001596434"/>
    </source>
</evidence>
<keyword evidence="4" id="KW-1185">Reference proteome</keyword>